<evidence type="ECO:0000256" key="1">
    <source>
        <dbReference type="ARBA" id="ARBA00006194"/>
    </source>
</evidence>
<dbReference type="InterPro" id="IPR036967">
    <property type="entry name" value="Ribosomal_uS11_sf"/>
</dbReference>
<dbReference type="HAMAP" id="MF_01310">
    <property type="entry name" value="Ribosomal_uS11"/>
    <property type="match status" value="1"/>
</dbReference>
<sequence length="137" mass="14789">MAEKETKGKKDTKKVKKKEKKNVPRGKVYIQASFNNTIVSITDMAGNVLSWSSSGMMGFRGSKKSTPYAAQIAATNAAEKAIEAAGLSEVDVMVSGPGIGRESAIRSLTTKGLSIKLIKDVTPLPHNGCRPRKRRRV</sequence>
<dbReference type="PANTHER" id="PTHR11759">
    <property type="entry name" value="40S RIBOSOMAL PROTEIN S14/30S RIBOSOMAL PROTEIN S11"/>
    <property type="match status" value="1"/>
</dbReference>
<evidence type="ECO:0000256" key="9">
    <source>
        <dbReference type="RuleBase" id="RU003629"/>
    </source>
</evidence>
<name>A0A4R9JWA3_9LEPT</name>
<dbReference type="RefSeq" id="WP_135624385.1">
    <property type="nucleotide sequence ID" value="NZ_RQGD01000035.1"/>
</dbReference>
<proteinExistence type="inferred from homology"/>
<feature type="compositionally biased region" description="Basic residues" evidence="10">
    <location>
        <begin position="10"/>
        <end position="22"/>
    </location>
</feature>
<evidence type="ECO:0000256" key="5">
    <source>
        <dbReference type="ARBA" id="ARBA00023274"/>
    </source>
</evidence>
<keyword evidence="5 8" id="KW-0687">Ribonucleoprotein</keyword>
<dbReference type="GO" id="GO:0005840">
    <property type="term" value="C:ribosome"/>
    <property type="evidence" value="ECO:0007669"/>
    <property type="project" value="UniProtKB-KW"/>
</dbReference>
<accession>A0A4R9JWA3</accession>
<feature type="region of interest" description="Disordered" evidence="10">
    <location>
        <begin position="1"/>
        <end position="22"/>
    </location>
</feature>
<evidence type="ECO:0000313" key="12">
    <source>
        <dbReference type="Proteomes" id="UP000297693"/>
    </source>
</evidence>
<comment type="function">
    <text evidence="7 8">Located on the platform of the 30S subunit, it bridges several disparate RNA helices of the 16S rRNA. Forms part of the Shine-Dalgarno cleft in the 70S ribosome.</text>
</comment>
<dbReference type="GO" id="GO:0019843">
    <property type="term" value="F:rRNA binding"/>
    <property type="evidence" value="ECO:0007669"/>
    <property type="project" value="UniProtKB-UniRule"/>
</dbReference>
<comment type="subunit">
    <text evidence="8">Part of the 30S ribosomal subunit. Interacts with proteins S7 and S18. Binds to IF-3.</text>
</comment>
<comment type="similarity">
    <text evidence="1 8 9">Belongs to the universal ribosomal protein uS11 family.</text>
</comment>
<evidence type="ECO:0000256" key="7">
    <source>
        <dbReference type="ARBA" id="ARBA00058053"/>
    </source>
</evidence>
<dbReference type="PIRSF" id="PIRSF002131">
    <property type="entry name" value="Ribosomal_S11"/>
    <property type="match status" value="1"/>
</dbReference>
<evidence type="ECO:0000256" key="6">
    <source>
        <dbReference type="ARBA" id="ARBA00035160"/>
    </source>
</evidence>
<dbReference type="EMBL" id="RQGD01000035">
    <property type="protein sequence ID" value="TGL57263.1"/>
    <property type="molecule type" value="Genomic_DNA"/>
</dbReference>
<reference evidence="11" key="1">
    <citation type="journal article" date="2019" name="PLoS Negl. Trop. Dis.">
        <title>Revisiting the worldwide diversity of Leptospira species in the environment.</title>
        <authorList>
            <person name="Vincent A.T."/>
            <person name="Schiettekatte O."/>
            <person name="Bourhy P."/>
            <person name="Veyrier F.J."/>
            <person name="Picardeau M."/>
        </authorList>
    </citation>
    <scope>NUCLEOTIDE SEQUENCE [LARGE SCALE GENOMIC DNA]</scope>
    <source>
        <strain evidence="11">201702476</strain>
    </source>
</reference>
<evidence type="ECO:0000256" key="3">
    <source>
        <dbReference type="ARBA" id="ARBA00022884"/>
    </source>
</evidence>
<evidence type="ECO:0000256" key="8">
    <source>
        <dbReference type="HAMAP-Rule" id="MF_01310"/>
    </source>
</evidence>
<dbReference type="Gene3D" id="3.30.420.80">
    <property type="entry name" value="Ribosomal protein S11"/>
    <property type="match status" value="1"/>
</dbReference>
<dbReference type="NCBIfam" id="NF003698">
    <property type="entry name" value="PRK05309.1"/>
    <property type="match status" value="1"/>
</dbReference>
<dbReference type="GO" id="GO:0006412">
    <property type="term" value="P:translation"/>
    <property type="evidence" value="ECO:0007669"/>
    <property type="project" value="UniProtKB-UniRule"/>
</dbReference>
<organism evidence="11 12">
    <name type="scientific">Leptospira ognonensis</name>
    <dbReference type="NCBI Taxonomy" id="2484945"/>
    <lineage>
        <taxon>Bacteria</taxon>
        <taxon>Pseudomonadati</taxon>
        <taxon>Spirochaetota</taxon>
        <taxon>Spirochaetia</taxon>
        <taxon>Leptospirales</taxon>
        <taxon>Leptospiraceae</taxon>
        <taxon>Leptospira</taxon>
    </lineage>
</organism>
<dbReference type="Pfam" id="PF00411">
    <property type="entry name" value="Ribosomal_S11"/>
    <property type="match status" value="1"/>
</dbReference>
<protein>
    <recommendedName>
        <fullName evidence="6 8">Small ribosomal subunit protein uS11</fullName>
    </recommendedName>
</protein>
<keyword evidence="4 8" id="KW-0689">Ribosomal protein</keyword>
<comment type="caution">
    <text evidence="11">The sequence shown here is derived from an EMBL/GenBank/DDBJ whole genome shotgun (WGS) entry which is preliminary data.</text>
</comment>
<dbReference type="FunFam" id="3.30.420.80:FF:000001">
    <property type="entry name" value="30S ribosomal protein S11"/>
    <property type="match status" value="1"/>
</dbReference>
<keyword evidence="2 8" id="KW-0699">rRNA-binding</keyword>
<evidence type="ECO:0000256" key="2">
    <source>
        <dbReference type="ARBA" id="ARBA00022730"/>
    </source>
</evidence>
<dbReference type="InterPro" id="IPR001971">
    <property type="entry name" value="Ribosomal_uS11"/>
</dbReference>
<dbReference type="InterPro" id="IPR019981">
    <property type="entry name" value="Ribosomal_uS11_bac-type"/>
</dbReference>
<dbReference type="OrthoDB" id="9806415at2"/>
<dbReference type="AlphaFoldDB" id="A0A4R9JWA3"/>
<evidence type="ECO:0000256" key="4">
    <source>
        <dbReference type="ARBA" id="ARBA00022980"/>
    </source>
</evidence>
<dbReference type="GO" id="GO:0003735">
    <property type="term" value="F:structural constituent of ribosome"/>
    <property type="evidence" value="ECO:0007669"/>
    <property type="project" value="InterPro"/>
</dbReference>
<gene>
    <name evidence="8" type="primary">rpsK</name>
    <name evidence="11" type="ORF">EHQ58_13240</name>
</gene>
<keyword evidence="12" id="KW-1185">Reference proteome</keyword>
<dbReference type="GO" id="GO:1990904">
    <property type="term" value="C:ribonucleoprotein complex"/>
    <property type="evidence" value="ECO:0007669"/>
    <property type="project" value="UniProtKB-KW"/>
</dbReference>
<dbReference type="NCBIfam" id="TIGR03632">
    <property type="entry name" value="uS11_bact"/>
    <property type="match status" value="1"/>
</dbReference>
<dbReference type="Proteomes" id="UP000297693">
    <property type="component" value="Unassembled WGS sequence"/>
</dbReference>
<evidence type="ECO:0000313" key="11">
    <source>
        <dbReference type="EMBL" id="TGL57263.1"/>
    </source>
</evidence>
<dbReference type="InterPro" id="IPR018102">
    <property type="entry name" value="Ribosomal_uS11_CS"/>
</dbReference>
<dbReference type="PROSITE" id="PS00054">
    <property type="entry name" value="RIBOSOMAL_S11"/>
    <property type="match status" value="1"/>
</dbReference>
<evidence type="ECO:0000256" key="10">
    <source>
        <dbReference type="SAM" id="MobiDB-lite"/>
    </source>
</evidence>
<keyword evidence="3 8" id="KW-0694">RNA-binding</keyword>
<dbReference type="SUPFAM" id="SSF53137">
    <property type="entry name" value="Translational machinery components"/>
    <property type="match status" value="1"/>
</dbReference>